<name>A0A1F5WQG9_9BACT</name>
<gene>
    <name evidence="1" type="ORF">A3F23_04295</name>
</gene>
<protein>
    <recommendedName>
        <fullName evidence="3">Zinc-binding domain-containing protein</fullName>
    </recommendedName>
</protein>
<sequence length="585" mass="68787">MPSKTPKFDAALDEILKDLKPHTRKCKQCAGDFEIFKEDIEFYHKLRVPPPSECPTCRMQKRMAMMANILRFYKKKCEAHPDEFPFAQIDEISPHKIFDTNYWWNPDAWDAKEFGRMYNPDQSFMEQLDSLLKDAPHMAIARYNKQMVNSDYTADSMYCKNVYISSTIGLCEDVHYGVWAVYAKDSMDLLRVNQIENCYDAVDSAHCYNSQYIQNCENCIDSYFLFDCHNCQECFGCVNLRNKKYCFFNEQLSREEYKKRLSEINIGSRKTRDEYRKKFQEFIKQRAIYKAITMKRAPNSIGDQLNGCKNCFQVFNAESVKFILTFYKNANVRWSQDIVGANDCMDLTIFGPGELCYNVIEGAQANKAIASYFVSQSIELEYCFECSDCKYCFGCSGLKKKQYYILNQPYSESEYWKKVDEIKTKMLREGTYGEFLRLENSFFYYNDTYAQMSVPLDENSARTLGAKWRVGEPIMHSDLEKINGDQLPDDIADVKDDILKKAIVCSETGRLFQITQWELNFYRKHGIPAPDKHYQVRLFERFQRKNPYRLWKYPCSNCGQEMHTSYDPAKKLKVYCEACYLKEVV</sequence>
<accession>A0A1F5WQG9</accession>
<proteinExistence type="predicted"/>
<evidence type="ECO:0000313" key="1">
    <source>
        <dbReference type="EMBL" id="OGF77923.1"/>
    </source>
</evidence>
<dbReference type="Proteomes" id="UP000177723">
    <property type="component" value="Unassembled WGS sequence"/>
</dbReference>
<dbReference type="AlphaFoldDB" id="A0A1F5WQG9"/>
<reference evidence="1 2" key="1">
    <citation type="journal article" date="2016" name="Nat. Commun.">
        <title>Thousands of microbial genomes shed light on interconnected biogeochemical processes in an aquifer system.</title>
        <authorList>
            <person name="Anantharaman K."/>
            <person name="Brown C.T."/>
            <person name="Hug L.A."/>
            <person name="Sharon I."/>
            <person name="Castelle C.J."/>
            <person name="Probst A.J."/>
            <person name="Thomas B.C."/>
            <person name="Singh A."/>
            <person name="Wilkins M.J."/>
            <person name="Karaoz U."/>
            <person name="Brodie E.L."/>
            <person name="Williams K.H."/>
            <person name="Hubbard S.S."/>
            <person name="Banfield J.F."/>
        </authorList>
    </citation>
    <scope>NUCLEOTIDE SEQUENCE [LARGE SCALE GENOMIC DNA]</scope>
</reference>
<organism evidence="1 2">
    <name type="scientific">Candidatus Giovannonibacteria bacterium RIFCSPHIGHO2_12_FULL_43_15</name>
    <dbReference type="NCBI Taxonomy" id="1798341"/>
    <lineage>
        <taxon>Bacteria</taxon>
        <taxon>Candidatus Giovannoniibacteriota</taxon>
    </lineage>
</organism>
<comment type="caution">
    <text evidence="1">The sequence shown here is derived from an EMBL/GenBank/DDBJ whole genome shotgun (WGS) entry which is preliminary data.</text>
</comment>
<dbReference type="EMBL" id="MFHT01000009">
    <property type="protein sequence ID" value="OGF77923.1"/>
    <property type="molecule type" value="Genomic_DNA"/>
</dbReference>
<evidence type="ECO:0008006" key="3">
    <source>
        <dbReference type="Google" id="ProtNLM"/>
    </source>
</evidence>
<evidence type="ECO:0000313" key="2">
    <source>
        <dbReference type="Proteomes" id="UP000177723"/>
    </source>
</evidence>